<comment type="caution">
    <text evidence="2">The sequence shown here is derived from an EMBL/GenBank/DDBJ whole genome shotgun (WGS) entry which is preliminary data.</text>
</comment>
<dbReference type="EMBL" id="JBHMQV010000009">
    <property type="protein sequence ID" value="MFC0847905.1"/>
    <property type="molecule type" value="Genomic_DNA"/>
</dbReference>
<keyword evidence="3" id="KW-1185">Reference proteome</keyword>
<gene>
    <name evidence="2" type="ORF">ACFH04_29955</name>
</gene>
<evidence type="ECO:0008006" key="4">
    <source>
        <dbReference type="Google" id="ProtNLM"/>
    </source>
</evidence>
<dbReference type="RefSeq" id="WP_394322623.1">
    <property type="nucleotide sequence ID" value="NZ_JBHMQV010000009.1"/>
</dbReference>
<evidence type="ECO:0000313" key="2">
    <source>
        <dbReference type="EMBL" id="MFC0847905.1"/>
    </source>
</evidence>
<sequence length="233" mass="24038">MSQHKRNWFARHKVLTGVGAVVAVIAIGGAVGAGGGSDDKSPTSAATQEAPKKAAKTGGSQQPEAKKEKGLGDGSFQVGSDIKPGTYVSSGNKDGCYWERAKDASGSTDAILANDNVTGASYVTVLAGDKIFKSSDCQDWHLVDPKAPAKGTPKTTLKGNGGMFKVGTDIAPGTYKSTGNKDDQCYWERAKDASHSTEAIAANENVTGTAIVKVGAGDAYFKSSGCQDWVKTG</sequence>
<reference evidence="2 3" key="1">
    <citation type="submission" date="2024-09" db="EMBL/GenBank/DDBJ databases">
        <authorList>
            <person name="Sun Q."/>
            <person name="Mori K."/>
        </authorList>
    </citation>
    <scope>NUCLEOTIDE SEQUENCE [LARGE SCALE GENOMIC DNA]</scope>
    <source>
        <strain evidence="2 3">JCM 4557</strain>
    </source>
</reference>
<name>A0ABV6TTU6_9ACTN</name>
<organism evidence="2 3">
    <name type="scientific">Streptomyces noboritoensis</name>
    <dbReference type="NCBI Taxonomy" id="67337"/>
    <lineage>
        <taxon>Bacteria</taxon>
        <taxon>Bacillati</taxon>
        <taxon>Actinomycetota</taxon>
        <taxon>Actinomycetes</taxon>
        <taxon>Kitasatosporales</taxon>
        <taxon>Streptomycetaceae</taxon>
        <taxon>Streptomyces</taxon>
    </lineage>
</organism>
<evidence type="ECO:0000313" key="3">
    <source>
        <dbReference type="Proteomes" id="UP001589887"/>
    </source>
</evidence>
<accession>A0ABV6TTU6</accession>
<dbReference type="Proteomes" id="UP001589887">
    <property type="component" value="Unassembled WGS sequence"/>
</dbReference>
<feature type="region of interest" description="Disordered" evidence="1">
    <location>
        <begin position="32"/>
        <end position="84"/>
    </location>
</feature>
<protein>
    <recommendedName>
        <fullName evidence="4">Lipoprotein</fullName>
    </recommendedName>
</protein>
<proteinExistence type="predicted"/>
<evidence type="ECO:0000256" key="1">
    <source>
        <dbReference type="SAM" id="MobiDB-lite"/>
    </source>
</evidence>